<evidence type="ECO:0000313" key="8">
    <source>
        <dbReference type="EMBL" id="KAA1425028.1"/>
    </source>
</evidence>
<evidence type="ECO:0000256" key="5">
    <source>
        <dbReference type="SAM" id="MobiDB-lite"/>
    </source>
</evidence>
<reference evidence="8 9" key="1">
    <citation type="submission" date="2019-09" db="EMBL/GenBank/DDBJ databases">
        <title>Mumia zhuanghuii sp. nov. isolated from the intestinal contents of plateau pika (Ochotona curzoniae) in the Qinghai-Tibet plateau of China.</title>
        <authorList>
            <person name="Tian Z."/>
        </authorList>
    </citation>
    <scope>NUCLEOTIDE SEQUENCE [LARGE SCALE GENOMIC DNA]</scope>
    <source>
        <strain evidence="9">350</strain>
    </source>
</reference>
<evidence type="ECO:0000259" key="7">
    <source>
        <dbReference type="Pfam" id="PF14378"/>
    </source>
</evidence>
<dbReference type="EMBL" id="VDFQ02000001">
    <property type="protein sequence ID" value="KAA1425028.1"/>
    <property type="molecule type" value="Genomic_DNA"/>
</dbReference>
<dbReference type="SUPFAM" id="SSF48317">
    <property type="entry name" value="Acid phosphatase/Vanadium-dependent haloperoxidase"/>
    <property type="match status" value="1"/>
</dbReference>
<feature type="transmembrane region" description="Helical" evidence="6">
    <location>
        <begin position="237"/>
        <end position="256"/>
    </location>
</feature>
<organism evidence="8 9">
    <name type="scientific">Mumia zhuanghuii</name>
    <dbReference type="NCBI Taxonomy" id="2585211"/>
    <lineage>
        <taxon>Bacteria</taxon>
        <taxon>Bacillati</taxon>
        <taxon>Actinomycetota</taxon>
        <taxon>Actinomycetes</taxon>
        <taxon>Propionibacteriales</taxon>
        <taxon>Nocardioidaceae</taxon>
        <taxon>Mumia</taxon>
    </lineage>
</organism>
<feature type="transmembrane region" description="Helical" evidence="6">
    <location>
        <begin position="263"/>
        <end position="281"/>
    </location>
</feature>
<dbReference type="PANTHER" id="PTHR31310:SF7">
    <property type="entry name" value="PA-PHOSPHATASE RELATED-FAMILY PROTEIN DDB_G0268928"/>
    <property type="match status" value="1"/>
</dbReference>
<feature type="transmembrane region" description="Helical" evidence="6">
    <location>
        <begin position="148"/>
        <end position="166"/>
    </location>
</feature>
<keyword evidence="2 6" id="KW-0812">Transmembrane</keyword>
<dbReference type="InterPro" id="IPR036938">
    <property type="entry name" value="PAP2/HPO_sf"/>
</dbReference>
<keyword evidence="4 6" id="KW-0472">Membrane</keyword>
<evidence type="ECO:0000256" key="1">
    <source>
        <dbReference type="ARBA" id="ARBA00004141"/>
    </source>
</evidence>
<dbReference type="CDD" id="cd03386">
    <property type="entry name" value="PAP2_Aur1_like"/>
    <property type="match status" value="1"/>
</dbReference>
<dbReference type="Proteomes" id="UP000307768">
    <property type="component" value="Unassembled WGS sequence"/>
</dbReference>
<proteinExistence type="predicted"/>
<evidence type="ECO:0000256" key="3">
    <source>
        <dbReference type="ARBA" id="ARBA00022989"/>
    </source>
</evidence>
<dbReference type="InterPro" id="IPR052185">
    <property type="entry name" value="IPC_Synthase-Related"/>
</dbReference>
<dbReference type="Pfam" id="PF14378">
    <property type="entry name" value="PAP2_3"/>
    <property type="match status" value="1"/>
</dbReference>
<evidence type="ECO:0000256" key="4">
    <source>
        <dbReference type="ARBA" id="ARBA00023136"/>
    </source>
</evidence>
<dbReference type="AlphaFoldDB" id="A0A5Q6S3S7"/>
<feature type="transmembrane region" description="Helical" evidence="6">
    <location>
        <begin position="45"/>
        <end position="62"/>
    </location>
</feature>
<feature type="transmembrane region" description="Helical" evidence="6">
    <location>
        <begin position="21"/>
        <end position="39"/>
    </location>
</feature>
<dbReference type="GO" id="GO:0016020">
    <property type="term" value="C:membrane"/>
    <property type="evidence" value="ECO:0007669"/>
    <property type="project" value="UniProtKB-SubCell"/>
</dbReference>
<dbReference type="Gene3D" id="1.20.144.10">
    <property type="entry name" value="Phosphatidic acid phosphatase type 2/haloperoxidase"/>
    <property type="match status" value="1"/>
</dbReference>
<evidence type="ECO:0000256" key="6">
    <source>
        <dbReference type="SAM" id="Phobius"/>
    </source>
</evidence>
<keyword evidence="3 6" id="KW-1133">Transmembrane helix</keyword>
<feature type="transmembrane region" description="Helical" evidence="6">
    <location>
        <begin position="74"/>
        <end position="92"/>
    </location>
</feature>
<feature type="transmembrane region" description="Helical" evidence="6">
    <location>
        <begin position="287"/>
        <end position="306"/>
    </location>
</feature>
<name>A0A5Q6S3S7_9ACTN</name>
<dbReference type="RefSeq" id="WP_149768202.1">
    <property type="nucleotide sequence ID" value="NZ_VDFQ02000001.1"/>
</dbReference>
<dbReference type="OrthoDB" id="629685at2"/>
<dbReference type="InterPro" id="IPR026841">
    <property type="entry name" value="Aur1/Ipt1"/>
</dbReference>
<feature type="region of interest" description="Disordered" evidence="5">
    <location>
        <begin position="314"/>
        <end position="339"/>
    </location>
</feature>
<comment type="caution">
    <text evidence="8">The sequence shown here is derived from an EMBL/GenBank/DDBJ whole genome shotgun (WGS) entry which is preliminary data.</text>
</comment>
<evidence type="ECO:0000256" key="2">
    <source>
        <dbReference type="ARBA" id="ARBA00022692"/>
    </source>
</evidence>
<accession>A0A5Q6S3S7</accession>
<feature type="transmembrane region" description="Helical" evidence="6">
    <location>
        <begin position="178"/>
        <end position="195"/>
    </location>
</feature>
<evidence type="ECO:0000313" key="9">
    <source>
        <dbReference type="Proteomes" id="UP000307768"/>
    </source>
</evidence>
<protein>
    <submittedName>
        <fullName evidence="8">Inositol phosphorylceramide synthase</fullName>
    </submittedName>
</protein>
<dbReference type="PANTHER" id="PTHR31310">
    <property type="match status" value="1"/>
</dbReference>
<feature type="domain" description="Inositolphosphotransferase Aur1/Ipt1" evidence="7">
    <location>
        <begin position="140"/>
        <end position="300"/>
    </location>
</feature>
<comment type="subcellular location">
    <subcellularLocation>
        <location evidence="1">Membrane</location>
        <topology evidence="1">Multi-pass membrane protein</topology>
    </subcellularLocation>
</comment>
<sequence length="339" mass="38472">MDDTTRDLTRSDAPLTSRRRRATAMITFVGGFALWLTFVGLPTDVVQIVAWLWVLTIAWNIGEGWRSHLQFLRDWWGPVAFLLVYLYSRGLADELFAMPVHFSEPVRFDEWLGGGTTPTRHLQEWLCDQPCSAGGSAPHWYDALLTTVYFTHFIAGLTIAVVLWMVSRREWVMWMRRYLAISFGALVIYILYPMAPPWMASQEGYLNDEVVRLTGRGWSTFGLGGFHLALANVGNPVAAMPSLHAGLAALIAFYGVQRLRSSWRWLLLLYPLVMSFALVYYAEHYVIDIIAGFALAGAVLLGCNAWERRRGEEARSVRRRRHTHAPPQPQPPQQRSTSG</sequence>
<gene>
    <name evidence="8" type="ORF">FE697_003810</name>
</gene>